<gene>
    <name evidence="2" type="ORF">FEHR0123_LOCUS2633</name>
</gene>
<protein>
    <recommendedName>
        <fullName evidence="1">Elongation factor EFG domain-containing protein</fullName>
    </recommendedName>
</protein>
<dbReference type="AlphaFoldDB" id="A0A7S3HX12"/>
<organism evidence="2">
    <name type="scientific">Favella ehrenbergii</name>
    <dbReference type="NCBI Taxonomy" id="182087"/>
    <lineage>
        <taxon>Eukaryota</taxon>
        <taxon>Sar</taxon>
        <taxon>Alveolata</taxon>
        <taxon>Ciliophora</taxon>
        <taxon>Intramacronucleata</taxon>
        <taxon>Spirotrichea</taxon>
        <taxon>Choreotrichia</taxon>
        <taxon>Tintinnida</taxon>
        <taxon>Xystonellidae</taxon>
        <taxon>Favella</taxon>
    </lineage>
</organism>
<dbReference type="PANTHER" id="PTHR42908:SF3">
    <property type="entry name" value="ELONGATION FACTOR-LIKE GTPASE 1"/>
    <property type="match status" value="1"/>
</dbReference>
<dbReference type="Pfam" id="PF00679">
    <property type="entry name" value="EFG_C"/>
    <property type="match status" value="1"/>
</dbReference>
<dbReference type="PANTHER" id="PTHR42908">
    <property type="entry name" value="TRANSLATION ELONGATION FACTOR-RELATED"/>
    <property type="match status" value="1"/>
</dbReference>
<reference evidence="2" key="1">
    <citation type="submission" date="2021-01" db="EMBL/GenBank/DDBJ databases">
        <authorList>
            <person name="Corre E."/>
            <person name="Pelletier E."/>
            <person name="Niang G."/>
            <person name="Scheremetjew M."/>
            <person name="Finn R."/>
            <person name="Kale V."/>
            <person name="Holt S."/>
            <person name="Cochrane G."/>
            <person name="Meng A."/>
            <person name="Brown T."/>
            <person name="Cohen L."/>
        </authorList>
    </citation>
    <scope>NUCLEOTIDE SEQUENCE</scope>
    <source>
        <strain evidence="2">Fehren 1</strain>
    </source>
</reference>
<dbReference type="GO" id="GO:0005829">
    <property type="term" value="C:cytosol"/>
    <property type="evidence" value="ECO:0007669"/>
    <property type="project" value="TreeGrafter"/>
</dbReference>
<evidence type="ECO:0000313" key="2">
    <source>
        <dbReference type="EMBL" id="CAE0307726.1"/>
    </source>
</evidence>
<dbReference type="GO" id="GO:1990904">
    <property type="term" value="C:ribonucleoprotein complex"/>
    <property type="evidence" value="ECO:0007669"/>
    <property type="project" value="TreeGrafter"/>
</dbReference>
<evidence type="ECO:0000259" key="1">
    <source>
        <dbReference type="Pfam" id="PF00679"/>
    </source>
</evidence>
<accession>A0A7S3HX12</accession>
<dbReference type="SUPFAM" id="SSF54980">
    <property type="entry name" value="EF-G C-terminal domain-like"/>
    <property type="match status" value="1"/>
</dbReference>
<dbReference type="GO" id="GO:0003924">
    <property type="term" value="F:GTPase activity"/>
    <property type="evidence" value="ECO:0007669"/>
    <property type="project" value="TreeGrafter"/>
</dbReference>
<dbReference type="InterPro" id="IPR035647">
    <property type="entry name" value="EFG_III/V"/>
</dbReference>
<dbReference type="GO" id="GO:0043022">
    <property type="term" value="F:ribosome binding"/>
    <property type="evidence" value="ECO:0007669"/>
    <property type="project" value="TreeGrafter"/>
</dbReference>
<sequence>MFNDTFGSLSGQVISIVKELCRKAFLNAQPRIAEGMYQCSLVANPENYGIVYNLLNKSRGKVISEECQDGTNYFLLETLIPLVTSFEFHKSVRLQCQGMTYPQLVFNGFLINEEDPFFIPTTEEELEDHGIGDILPENPAKVLIEEVRKRKGLIVDKKIVIDADKQRTHKRNK</sequence>
<dbReference type="EMBL" id="HBIE01008240">
    <property type="protein sequence ID" value="CAE0307726.1"/>
    <property type="molecule type" value="Transcribed_RNA"/>
</dbReference>
<feature type="domain" description="Elongation factor EFG" evidence="1">
    <location>
        <begin position="32"/>
        <end position="113"/>
    </location>
</feature>
<name>A0A7S3HX12_9SPIT</name>
<proteinExistence type="predicted"/>
<dbReference type="GO" id="GO:0042256">
    <property type="term" value="P:cytosolic ribosome assembly"/>
    <property type="evidence" value="ECO:0007669"/>
    <property type="project" value="TreeGrafter"/>
</dbReference>
<dbReference type="Gene3D" id="3.30.70.240">
    <property type="match status" value="1"/>
</dbReference>
<dbReference type="InterPro" id="IPR000640">
    <property type="entry name" value="EFG_V-like"/>
</dbReference>